<organism evidence="2 3">
    <name type="scientific">Acidovorax phage ACP17</name>
    <dbReference type="NCBI Taxonomy" id="2010329"/>
    <lineage>
        <taxon>Viruses</taxon>
        <taxon>Duplodnaviria</taxon>
        <taxon>Heunggongvirae</taxon>
        <taxon>Uroviricota</taxon>
        <taxon>Caudoviricetes</taxon>
        <taxon>Busanvirus</taxon>
        <taxon>Busanvirus ACP17</taxon>
    </lineage>
</organism>
<feature type="transmembrane region" description="Helical" evidence="1">
    <location>
        <begin position="29"/>
        <end position="46"/>
    </location>
</feature>
<evidence type="ECO:0000313" key="2">
    <source>
        <dbReference type="EMBL" id="ASD50400.1"/>
    </source>
</evidence>
<dbReference type="GeneID" id="40085805"/>
<name>A0A218M2Y3_9CAUD</name>
<proteinExistence type="predicted"/>
<keyword evidence="1" id="KW-1133">Transmembrane helix</keyword>
<keyword evidence="1" id="KW-0472">Membrane</keyword>
<sequence>MMEGWDDVHKGEGWGLGDPHKSHKRLMKWLSISPFLLVALMCIAALV</sequence>
<protein>
    <submittedName>
        <fullName evidence="2">Uncharacterized protein</fullName>
    </submittedName>
</protein>
<dbReference type="RefSeq" id="YP_009609720.1">
    <property type="nucleotide sequence ID" value="NC_041997.1"/>
</dbReference>
<keyword evidence="1" id="KW-0812">Transmembrane</keyword>
<evidence type="ECO:0000313" key="3">
    <source>
        <dbReference type="Proteomes" id="UP000224101"/>
    </source>
</evidence>
<evidence type="ECO:0000256" key="1">
    <source>
        <dbReference type="SAM" id="Phobius"/>
    </source>
</evidence>
<reference evidence="2 3" key="1">
    <citation type="submission" date="2017-08" db="EMBL/GenBank/DDBJ databases">
        <title>Characterization and complete genome sequence of novel bacteriophage infecting the causal agent of bacterial fruit blotch, Acidovorax citrulli.</title>
        <authorList>
            <person name="Midani A.R."/>
            <person name="Park S.-H."/>
            <person name="Choi T.-J."/>
        </authorList>
    </citation>
    <scope>NUCLEOTIDE SEQUENCE [LARGE SCALE GENOMIC DNA]</scope>
</reference>
<dbReference type="Proteomes" id="UP000224101">
    <property type="component" value="Segment"/>
</dbReference>
<accession>A0A218M2Y3</accession>
<dbReference type="EMBL" id="KY979132">
    <property type="protein sequence ID" value="ASD50400.1"/>
    <property type="molecule type" value="Genomic_DNA"/>
</dbReference>
<keyword evidence="3" id="KW-1185">Reference proteome</keyword>
<dbReference type="KEGG" id="vg:40085805"/>